<accession>A0ABS8L4C6</accession>
<keyword evidence="5 6" id="KW-0804">Transcription</keyword>
<dbReference type="EMBL" id="JAJISD010000017">
    <property type="protein sequence ID" value="MCC8432708.1"/>
    <property type="molecule type" value="Genomic_DNA"/>
</dbReference>
<dbReference type="InterPro" id="IPR036388">
    <property type="entry name" value="WH-like_DNA-bd_sf"/>
</dbReference>
<dbReference type="InterPro" id="IPR039425">
    <property type="entry name" value="RNA_pol_sigma-70-like"/>
</dbReference>
<dbReference type="Pfam" id="PF04542">
    <property type="entry name" value="Sigma70_r2"/>
    <property type="match status" value="1"/>
</dbReference>
<feature type="domain" description="RNA polymerase sigma-70 region 2" evidence="7">
    <location>
        <begin position="26"/>
        <end position="94"/>
    </location>
</feature>
<evidence type="ECO:0000313" key="10">
    <source>
        <dbReference type="Proteomes" id="UP001198862"/>
    </source>
</evidence>
<evidence type="ECO:0000256" key="1">
    <source>
        <dbReference type="ARBA" id="ARBA00010641"/>
    </source>
</evidence>
<evidence type="ECO:0000259" key="7">
    <source>
        <dbReference type="Pfam" id="PF04542"/>
    </source>
</evidence>
<dbReference type="InterPro" id="IPR007630">
    <property type="entry name" value="RNA_pol_sigma70_r4"/>
</dbReference>
<dbReference type="NCBIfam" id="TIGR02937">
    <property type="entry name" value="sigma70-ECF"/>
    <property type="match status" value="1"/>
</dbReference>
<dbReference type="Proteomes" id="UP001198862">
    <property type="component" value="Unassembled WGS sequence"/>
</dbReference>
<reference evidence="9 10" key="1">
    <citation type="submission" date="2021-11" db="EMBL/GenBank/DDBJ databases">
        <authorList>
            <person name="Lee D.-H."/>
            <person name="Kim S.-B."/>
        </authorList>
    </citation>
    <scope>NUCLEOTIDE SEQUENCE [LARGE SCALE GENOMIC DNA]</scope>
    <source>
        <strain evidence="9 10">KCTC 52223</strain>
    </source>
</reference>
<dbReference type="Pfam" id="PF04545">
    <property type="entry name" value="Sigma70_r4"/>
    <property type="match status" value="1"/>
</dbReference>
<evidence type="ECO:0000256" key="3">
    <source>
        <dbReference type="ARBA" id="ARBA00023082"/>
    </source>
</evidence>
<dbReference type="InterPro" id="IPR013324">
    <property type="entry name" value="RNA_pol_sigma_r3/r4-like"/>
</dbReference>
<organism evidence="9 10">
    <name type="scientific">Reyranella aquatilis</name>
    <dbReference type="NCBI Taxonomy" id="2035356"/>
    <lineage>
        <taxon>Bacteria</taxon>
        <taxon>Pseudomonadati</taxon>
        <taxon>Pseudomonadota</taxon>
        <taxon>Alphaproteobacteria</taxon>
        <taxon>Hyphomicrobiales</taxon>
        <taxon>Reyranellaceae</taxon>
        <taxon>Reyranella</taxon>
    </lineage>
</organism>
<evidence type="ECO:0000256" key="5">
    <source>
        <dbReference type="ARBA" id="ARBA00023163"/>
    </source>
</evidence>
<dbReference type="SUPFAM" id="SSF88659">
    <property type="entry name" value="Sigma3 and sigma4 domains of RNA polymerase sigma factors"/>
    <property type="match status" value="1"/>
</dbReference>
<feature type="domain" description="RNA polymerase sigma-70 region 4" evidence="8">
    <location>
        <begin position="129"/>
        <end position="177"/>
    </location>
</feature>
<dbReference type="SUPFAM" id="SSF88946">
    <property type="entry name" value="Sigma2 domain of RNA polymerase sigma factors"/>
    <property type="match status" value="1"/>
</dbReference>
<dbReference type="InterPro" id="IPR014284">
    <property type="entry name" value="RNA_pol_sigma-70_dom"/>
</dbReference>
<dbReference type="PANTHER" id="PTHR43133">
    <property type="entry name" value="RNA POLYMERASE ECF-TYPE SIGMA FACTO"/>
    <property type="match status" value="1"/>
</dbReference>
<evidence type="ECO:0000313" key="9">
    <source>
        <dbReference type="EMBL" id="MCC8432708.1"/>
    </source>
</evidence>
<dbReference type="Gene3D" id="1.10.10.10">
    <property type="entry name" value="Winged helix-like DNA-binding domain superfamily/Winged helix DNA-binding domain"/>
    <property type="match status" value="1"/>
</dbReference>
<protein>
    <recommendedName>
        <fullName evidence="6">RNA polymerase sigma factor</fullName>
    </recommendedName>
</protein>
<dbReference type="RefSeq" id="WP_230554124.1">
    <property type="nucleotide sequence ID" value="NZ_JAJISD010000017.1"/>
</dbReference>
<comment type="similarity">
    <text evidence="1 6">Belongs to the sigma-70 factor family. ECF subfamily.</text>
</comment>
<dbReference type="PROSITE" id="PS01063">
    <property type="entry name" value="SIGMA70_ECF"/>
    <property type="match status" value="1"/>
</dbReference>
<dbReference type="InterPro" id="IPR013325">
    <property type="entry name" value="RNA_pol_sigma_r2"/>
</dbReference>
<evidence type="ECO:0000256" key="4">
    <source>
        <dbReference type="ARBA" id="ARBA00023125"/>
    </source>
</evidence>
<gene>
    <name evidence="9" type="ORF">LJ725_27360</name>
</gene>
<keyword evidence="2 6" id="KW-0805">Transcription regulation</keyword>
<evidence type="ECO:0000256" key="6">
    <source>
        <dbReference type="RuleBase" id="RU000716"/>
    </source>
</evidence>
<sequence length="185" mass="20793">MLSADEAADLIEAIATRQDRAAFARLFNHFAPRMKAFIMRGGADAEAAQEVAQEALIMVWRKAASFDRTRASATTWLYTIARNKRIDLLRRNNRPAIDVEDWLTFFAPEDADADKSVLAGQTYTRVKELLSGLSPDQLLVIEKAFFEDKTHTAIAEELKLPLGTVKSRIRLALGRLRDALEKDES</sequence>
<dbReference type="InterPro" id="IPR000838">
    <property type="entry name" value="RNA_pol_sigma70_ECF_CS"/>
</dbReference>
<proteinExistence type="inferred from homology"/>
<keyword evidence="4 6" id="KW-0238">DNA-binding</keyword>
<dbReference type="InterPro" id="IPR007627">
    <property type="entry name" value="RNA_pol_sigma70_r2"/>
</dbReference>
<dbReference type="Gene3D" id="1.10.1740.10">
    <property type="match status" value="1"/>
</dbReference>
<evidence type="ECO:0000259" key="8">
    <source>
        <dbReference type="Pfam" id="PF04545"/>
    </source>
</evidence>
<dbReference type="CDD" id="cd06171">
    <property type="entry name" value="Sigma70_r4"/>
    <property type="match status" value="1"/>
</dbReference>
<keyword evidence="10" id="KW-1185">Reference proteome</keyword>
<evidence type="ECO:0000256" key="2">
    <source>
        <dbReference type="ARBA" id="ARBA00023015"/>
    </source>
</evidence>
<keyword evidence="3 6" id="KW-0731">Sigma factor</keyword>
<dbReference type="PANTHER" id="PTHR43133:SF62">
    <property type="entry name" value="RNA POLYMERASE SIGMA FACTOR SIGZ"/>
    <property type="match status" value="1"/>
</dbReference>
<name>A0ABS8L4C6_9HYPH</name>
<comment type="caution">
    <text evidence="9">The sequence shown here is derived from an EMBL/GenBank/DDBJ whole genome shotgun (WGS) entry which is preliminary data.</text>
</comment>